<evidence type="ECO:0000313" key="3">
    <source>
        <dbReference type="EMBL" id="AND39587.1"/>
    </source>
</evidence>
<dbReference type="RefSeq" id="WP_019381906.1">
    <property type="nucleotide sequence ID" value="NZ_CP015506.1"/>
</dbReference>
<dbReference type="KEGG" id="bon:A361_10720"/>
<dbReference type="InterPro" id="IPR001387">
    <property type="entry name" value="Cro/C1-type_HTH"/>
</dbReference>
<dbReference type="EMBL" id="CP015506">
    <property type="protein sequence ID" value="AND39587.1"/>
    <property type="molecule type" value="Genomic_DNA"/>
</dbReference>
<dbReference type="Gene3D" id="1.10.260.40">
    <property type="entry name" value="lambda repressor-like DNA-binding domains"/>
    <property type="match status" value="1"/>
</dbReference>
<sequence length="76" mass="8903">MAVKNTLKEYRHDNRMNQTEFAAFLGISHDQYNRYERNKRQPTLEIALKISDKLGRPVNDIFYAEDEPSATPAENM</sequence>
<keyword evidence="1" id="KW-0238">DNA-binding</keyword>
<evidence type="ECO:0000256" key="1">
    <source>
        <dbReference type="ARBA" id="ARBA00023125"/>
    </source>
</evidence>
<evidence type="ECO:0000313" key="4">
    <source>
        <dbReference type="Proteomes" id="UP000077856"/>
    </source>
</evidence>
<dbReference type="InterPro" id="IPR010982">
    <property type="entry name" value="Lambda_DNA-bd_dom_sf"/>
</dbReference>
<dbReference type="SMART" id="SM00530">
    <property type="entry name" value="HTH_XRE"/>
    <property type="match status" value="1"/>
</dbReference>
<dbReference type="CDD" id="cd00093">
    <property type="entry name" value="HTH_XRE"/>
    <property type="match status" value="1"/>
</dbReference>
<dbReference type="SUPFAM" id="SSF47413">
    <property type="entry name" value="lambda repressor-like DNA-binding domains"/>
    <property type="match status" value="1"/>
</dbReference>
<organism evidence="3 4">
    <name type="scientific">Cytobacillus oceanisediminis 2691</name>
    <dbReference type="NCBI Taxonomy" id="1196031"/>
    <lineage>
        <taxon>Bacteria</taxon>
        <taxon>Bacillati</taxon>
        <taxon>Bacillota</taxon>
        <taxon>Bacilli</taxon>
        <taxon>Bacillales</taxon>
        <taxon>Bacillaceae</taxon>
        <taxon>Cytobacillus</taxon>
    </lineage>
</organism>
<gene>
    <name evidence="3" type="ORF">A361_10720</name>
</gene>
<dbReference type="Pfam" id="PF01381">
    <property type="entry name" value="HTH_3"/>
    <property type="match status" value="1"/>
</dbReference>
<dbReference type="GO" id="GO:0003677">
    <property type="term" value="F:DNA binding"/>
    <property type="evidence" value="ECO:0007669"/>
    <property type="project" value="UniProtKB-KW"/>
</dbReference>
<dbReference type="PANTHER" id="PTHR46558:SF4">
    <property type="entry name" value="DNA-BIDING PHAGE PROTEIN"/>
    <property type="match status" value="1"/>
</dbReference>
<reference evidence="3 4" key="1">
    <citation type="submission" date="2016-04" db="EMBL/GenBank/DDBJ databases">
        <title>Complete genome sequence of Bacillus oceanisediminis strain 2691.</title>
        <authorList>
            <person name="Jeong H."/>
            <person name="Kim H.J."/>
            <person name="Lee D.-W."/>
        </authorList>
    </citation>
    <scope>NUCLEOTIDE SEQUENCE [LARGE SCALE GENOMIC DNA]</scope>
    <source>
        <strain evidence="3 4">2691</strain>
    </source>
</reference>
<dbReference type="Proteomes" id="UP000077856">
    <property type="component" value="Chromosome"/>
</dbReference>
<protein>
    <submittedName>
        <fullName evidence="3">Transcriptional regulator</fullName>
    </submittedName>
</protein>
<proteinExistence type="predicted"/>
<evidence type="ECO:0000259" key="2">
    <source>
        <dbReference type="PROSITE" id="PS50943"/>
    </source>
</evidence>
<dbReference type="AlphaFoldDB" id="A0A160MA27"/>
<dbReference type="eggNOG" id="COG1476">
    <property type="taxonomic scope" value="Bacteria"/>
</dbReference>
<accession>A0A160MA27</accession>
<dbReference type="PANTHER" id="PTHR46558">
    <property type="entry name" value="TRACRIPTIONAL REGULATORY PROTEIN-RELATED-RELATED"/>
    <property type="match status" value="1"/>
</dbReference>
<dbReference type="PROSITE" id="PS50943">
    <property type="entry name" value="HTH_CROC1"/>
    <property type="match status" value="1"/>
</dbReference>
<name>A0A160MA27_9BACI</name>
<feature type="domain" description="HTH cro/C1-type" evidence="2">
    <location>
        <begin position="7"/>
        <end position="61"/>
    </location>
</feature>
<dbReference type="STRING" id="1196031.A361_10720"/>